<dbReference type="PROSITE" id="PS00381">
    <property type="entry name" value="CLP_PROTEASE_SER"/>
    <property type="match status" value="1"/>
</dbReference>
<proteinExistence type="inferred from homology"/>
<dbReference type="InterPro" id="IPR029045">
    <property type="entry name" value="ClpP/crotonase-like_dom_sf"/>
</dbReference>
<reference evidence="13 14" key="1">
    <citation type="journal article" date="2016" name="Nat. Commun.">
        <title>Thousands of microbial genomes shed light on interconnected biogeochemical processes in an aquifer system.</title>
        <authorList>
            <person name="Anantharaman K."/>
            <person name="Brown C.T."/>
            <person name="Hug L.A."/>
            <person name="Sharon I."/>
            <person name="Castelle C.J."/>
            <person name="Probst A.J."/>
            <person name="Thomas B.C."/>
            <person name="Singh A."/>
            <person name="Wilkins M.J."/>
            <person name="Karaoz U."/>
            <person name="Brodie E.L."/>
            <person name="Williams K.H."/>
            <person name="Hubbard S.S."/>
            <person name="Banfield J.F."/>
        </authorList>
    </citation>
    <scope>NUCLEOTIDE SEQUENCE [LARGE SCALE GENOMIC DNA]</scope>
</reference>
<evidence type="ECO:0000256" key="12">
    <source>
        <dbReference type="RuleBase" id="RU003567"/>
    </source>
</evidence>
<dbReference type="PANTHER" id="PTHR10381:SF70">
    <property type="entry name" value="ATP-DEPENDENT CLP PROTEASE PROTEOLYTIC SUBUNIT"/>
    <property type="match status" value="1"/>
</dbReference>
<name>A0A1F4Y2Q0_9BACT</name>
<keyword evidence="5 7" id="KW-0720">Serine protease</keyword>
<dbReference type="NCBIfam" id="NF001368">
    <property type="entry name" value="PRK00277.1"/>
    <property type="match status" value="1"/>
</dbReference>
<comment type="subcellular location">
    <subcellularLocation>
        <location evidence="7">Cytoplasm</location>
    </subcellularLocation>
</comment>
<dbReference type="Proteomes" id="UP000176568">
    <property type="component" value="Unassembled WGS sequence"/>
</dbReference>
<dbReference type="GO" id="GO:0009368">
    <property type="term" value="C:endopeptidase Clp complex"/>
    <property type="evidence" value="ECO:0007669"/>
    <property type="project" value="TreeGrafter"/>
</dbReference>
<comment type="similarity">
    <text evidence="1 7 12">Belongs to the peptidase S14 family.</text>
</comment>
<dbReference type="Gene3D" id="3.90.226.10">
    <property type="entry name" value="2-enoyl-CoA Hydratase, Chain A, domain 1"/>
    <property type="match status" value="1"/>
</dbReference>
<dbReference type="CDD" id="cd07017">
    <property type="entry name" value="S14_ClpP_2"/>
    <property type="match status" value="1"/>
</dbReference>
<feature type="active site" evidence="8">
    <location>
        <position position="108"/>
    </location>
</feature>
<evidence type="ECO:0000256" key="10">
    <source>
        <dbReference type="RuleBase" id="RU000549"/>
    </source>
</evidence>
<evidence type="ECO:0000256" key="5">
    <source>
        <dbReference type="ARBA" id="ARBA00022825"/>
    </source>
</evidence>
<evidence type="ECO:0000313" key="14">
    <source>
        <dbReference type="Proteomes" id="UP000176568"/>
    </source>
</evidence>
<gene>
    <name evidence="7" type="primary">clpP</name>
    <name evidence="13" type="ORF">A2419_00945</name>
</gene>
<dbReference type="GO" id="GO:0006515">
    <property type="term" value="P:protein quality control for misfolded or incompletely synthesized proteins"/>
    <property type="evidence" value="ECO:0007669"/>
    <property type="project" value="TreeGrafter"/>
</dbReference>
<feature type="active site" description="Nucleophile" evidence="7">
    <location>
        <position position="108"/>
    </location>
</feature>
<dbReference type="GO" id="GO:0004252">
    <property type="term" value="F:serine-type endopeptidase activity"/>
    <property type="evidence" value="ECO:0007669"/>
    <property type="project" value="UniProtKB-UniRule"/>
</dbReference>
<dbReference type="SUPFAM" id="SSF52096">
    <property type="entry name" value="ClpP/crotonase"/>
    <property type="match status" value="1"/>
</dbReference>
<dbReference type="NCBIfam" id="TIGR00493">
    <property type="entry name" value="clpP"/>
    <property type="match status" value="1"/>
</dbReference>
<dbReference type="InterPro" id="IPR033135">
    <property type="entry name" value="ClpP_His_AS"/>
</dbReference>
<evidence type="ECO:0000256" key="6">
    <source>
        <dbReference type="ARBA" id="ARBA00034021"/>
    </source>
</evidence>
<evidence type="ECO:0000313" key="13">
    <source>
        <dbReference type="EMBL" id="OGC88255.1"/>
    </source>
</evidence>
<comment type="catalytic activity">
    <reaction evidence="6 7 9">
        <text>Hydrolysis of proteins to small peptides in the presence of ATP and magnesium. alpha-casein is the usual test substrate. In the absence of ATP, only oligopeptides shorter than five residues are hydrolyzed (such as succinyl-Leu-Tyr-|-NHMec, and Leu-Tyr-Leu-|-Tyr-Trp, in which cleavage of the -Tyr-|-Leu- and -Tyr-|-Trp bonds also occurs).</text>
        <dbReference type="EC" id="3.4.21.92"/>
    </reaction>
</comment>
<dbReference type="FunFam" id="3.90.226.10:FF:000001">
    <property type="entry name" value="ATP-dependent Clp protease proteolytic subunit"/>
    <property type="match status" value="1"/>
</dbReference>
<evidence type="ECO:0000256" key="11">
    <source>
        <dbReference type="RuleBase" id="RU000550"/>
    </source>
</evidence>
<protein>
    <recommendedName>
        <fullName evidence="7 12">ATP-dependent Clp protease proteolytic subunit</fullName>
        <ecNumber evidence="7 10">3.4.21.92</ecNumber>
    </recommendedName>
    <alternativeName>
        <fullName evidence="7">Endopeptidase Clp</fullName>
    </alternativeName>
</protein>
<dbReference type="EMBL" id="MEXB01000010">
    <property type="protein sequence ID" value="OGC88255.1"/>
    <property type="molecule type" value="Genomic_DNA"/>
</dbReference>
<sequence length="210" mass="23127">MEHLKKYELRNQLVPMVIEKTPYGERAFDIYSRLLKDRIIFLSGPIEDHGANLIIAQLLFLASEDPKRDIQLYINSPGGSVSAGLAILDTMNHIKPDVATVCVGMAASAAAVILAVGAKGKRFVLPNAEVMIHQPWGGAQGQATDIEITAKHIIATRERLNKILSKATGQPLPKIEKDVERDYFMTAEDAKKYGLVDEILVNKTVPIVKK</sequence>
<dbReference type="EC" id="3.4.21.92" evidence="7 10"/>
<dbReference type="InterPro" id="IPR023562">
    <property type="entry name" value="ClpP/TepA"/>
</dbReference>
<comment type="caution">
    <text evidence="13">The sequence shown here is derived from an EMBL/GenBank/DDBJ whole genome shotgun (WGS) entry which is preliminary data.</text>
</comment>
<dbReference type="NCBIfam" id="NF009205">
    <property type="entry name" value="PRK12553.1"/>
    <property type="match status" value="1"/>
</dbReference>
<dbReference type="InterPro" id="IPR001907">
    <property type="entry name" value="ClpP"/>
</dbReference>
<organism evidence="13 14">
    <name type="scientific">Candidatus Adlerbacteria bacterium RIFOXYC1_FULL_48_26</name>
    <dbReference type="NCBI Taxonomy" id="1797247"/>
    <lineage>
        <taxon>Bacteria</taxon>
        <taxon>Candidatus Adleribacteriota</taxon>
    </lineage>
</organism>
<keyword evidence="3 7" id="KW-0645">Protease</keyword>
<dbReference type="PANTHER" id="PTHR10381">
    <property type="entry name" value="ATP-DEPENDENT CLP PROTEASE PROTEOLYTIC SUBUNIT"/>
    <property type="match status" value="1"/>
</dbReference>
<accession>A0A1F4Y2Q0</accession>
<dbReference type="InterPro" id="IPR018215">
    <property type="entry name" value="ClpP_Ser_AS"/>
</dbReference>
<evidence type="ECO:0000256" key="7">
    <source>
        <dbReference type="HAMAP-Rule" id="MF_00444"/>
    </source>
</evidence>
<dbReference type="AlphaFoldDB" id="A0A1F4Y2Q0"/>
<comment type="function">
    <text evidence="7 11">Cleaves peptides in various proteins in a process that requires ATP hydrolysis. Has a chymotrypsin-like activity. Plays a major role in the degradation of misfolded proteins.</text>
</comment>
<dbReference type="PRINTS" id="PR00127">
    <property type="entry name" value="CLPPROTEASEP"/>
</dbReference>
<dbReference type="GO" id="GO:0005737">
    <property type="term" value="C:cytoplasm"/>
    <property type="evidence" value="ECO:0007669"/>
    <property type="project" value="UniProtKB-SubCell"/>
</dbReference>
<keyword evidence="2 7" id="KW-0963">Cytoplasm</keyword>
<keyword evidence="4 7" id="KW-0378">Hydrolase</keyword>
<comment type="subunit">
    <text evidence="7">Fourteen ClpP subunits assemble into 2 heptameric rings which stack back to back to give a disk-like structure with a central cavity, resembling the structure of eukaryotic proteasomes.</text>
</comment>
<dbReference type="STRING" id="1797247.A2419_00945"/>
<dbReference type="GO" id="GO:0051117">
    <property type="term" value="F:ATPase binding"/>
    <property type="evidence" value="ECO:0007669"/>
    <property type="project" value="TreeGrafter"/>
</dbReference>
<dbReference type="Pfam" id="PF00574">
    <property type="entry name" value="CLP_protease"/>
    <property type="match status" value="1"/>
</dbReference>
<evidence type="ECO:0000256" key="1">
    <source>
        <dbReference type="ARBA" id="ARBA00007039"/>
    </source>
</evidence>
<evidence type="ECO:0000256" key="4">
    <source>
        <dbReference type="ARBA" id="ARBA00022801"/>
    </source>
</evidence>
<evidence type="ECO:0000256" key="3">
    <source>
        <dbReference type="ARBA" id="ARBA00022670"/>
    </source>
</evidence>
<evidence type="ECO:0000256" key="2">
    <source>
        <dbReference type="ARBA" id="ARBA00022490"/>
    </source>
</evidence>
<evidence type="ECO:0000256" key="8">
    <source>
        <dbReference type="PROSITE-ProRule" id="PRU10085"/>
    </source>
</evidence>
<dbReference type="GO" id="GO:0004176">
    <property type="term" value="F:ATP-dependent peptidase activity"/>
    <property type="evidence" value="ECO:0007669"/>
    <property type="project" value="InterPro"/>
</dbReference>
<feature type="active site" evidence="7 9">
    <location>
        <position position="133"/>
    </location>
</feature>
<evidence type="ECO:0000256" key="9">
    <source>
        <dbReference type="PROSITE-ProRule" id="PRU10086"/>
    </source>
</evidence>
<dbReference type="PROSITE" id="PS00382">
    <property type="entry name" value="CLP_PROTEASE_HIS"/>
    <property type="match status" value="1"/>
</dbReference>
<dbReference type="HAMAP" id="MF_00444">
    <property type="entry name" value="ClpP"/>
    <property type="match status" value="1"/>
</dbReference>